<evidence type="ECO:0000313" key="3">
    <source>
        <dbReference type="EMBL" id="CAB4321875.1"/>
    </source>
</evidence>
<reference evidence="5" key="1">
    <citation type="journal article" date="2020" name="Genome Biol.">
        <title>Gamete binning: chromosome-level and haplotype-resolved genome assembly enabled by high-throughput single-cell sequencing of gamete genomes.</title>
        <authorList>
            <person name="Campoy J.A."/>
            <person name="Sun H."/>
            <person name="Goel M."/>
            <person name="Jiao W.-B."/>
            <person name="Folz-Donahue K."/>
            <person name="Wang N."/>
            <person name="Rubio M."/>
            <person name="Liu C."/>
            <person name="Kukat C."/>
            <person name="Ruiz D."/>
            <person name="Huettel B."/>
            <person name="Schneeberger K."/>
        </authorList>
    </citation>
    <scope>NUCLEOTIDE SEQUENCE [LARGE SCALE GENOMIC DNA]</scope>
    <source>
        <strain evidence="5">cv. Rojo Pasion</strain>
    </source>
</reference>
<gene>
    <name evidence="2" type="ORF">CURHAP_LOCUS51914</name>
    <name evidence="3" type="ORF">ORAREDHAP_LOCUS51152</name>
</gene>
<reference evidence="3 4" key="2">
    <citation type="submission" date="2020-05" db="EMBL/GenBank/DDBJ databases">
        <authorList>
            <person name="Campoy J."/>
            <person name="Schneeberger K."/>
            <person name="Spophaly S."/>
        </authorList>
    </citation>
    <scope>NUCLEOTIDE SEQUENCE [LARGE SCALE GENOMIC DNA]</scope>
    <source>
        <strain evidence="3">PruArmRojPasFocal</strain>
    </source>
</reference>
<accession>A0A6J5YDF7</accession>
<evidence type="ECO:0000256" key="1">
    <source>
        <dbReference type="SAM" id="SignalP"/>
    </source>
</evidence>
<keyword evidence="5" id="KW-1185">Reference proteome</keyword>
<dbReference type="Proteomes" id="UP000507245">
    <property type="component" value="Unassembled WGS sequence"/>
</dbReference>
<feature type="signal peptide" evidence="1">
    <location>
        <begin position="1"/>
        <end position="19"/>
    </location>
</feature>
<name>A0A6J5YDF7_PRUAR</name>
<dbReference type="EMBL" id="CAEKDK010000008">
    <property type="protein sequence ID" value="CAB4291561.1"/>
    <property type="molecule type" value="Genomic_DNA"/>
</dbReference>
<protein>
    <submittedName>
        <fullName evidence="3">Uncharacterized protein</fullName>
    </submittedName>
</protein>
<organism evidence="3 5">
    <name type="scientific">Prunus armeniaca</name>
    <name type="common">Apricot</name>
    <name type="synonym">Armeniaca vulgaris</name>
    <dbReference type="NCBI Taxonomy" id="36596"/>
    <lineage>
        <taxon>Eukaryota</taxon>
        <taxon>Viridiplantae</taxon>
        <taxon>Streptophyta</taxon>
        <taxon>Embryophyta</taxon>
        <taxon>Tracheophyta</taxon>
        <taxon>Spermatophyta</taxon>
        <taxon>Magnoliopsida</taxon>
        <taxon>eudicotyledons</taxon>
        <taxon>Gunneridae</taxon>
        <taxon>Pentapetalae</taxon>
        <taxon>rosids</taxon>
        <taxon>fabids</taxon>
        <taxon>Rosales</taxon>
        <taxon>Rosaceae</taxon>
        <taxon>Amygdaloideae</taxon>
        <taxon>Amygdaleae</taxon>
        <taxon>Prunus</taxon>
    </lineage>
</organism>
<dbReference type="AlphaFoldDB" id="A0A6J5YDF7"/>
<evidence type="ECO:0000313" key="4">
    <source>
        <dbReference type="Proteomes" id="UP000507222"/>
    </source>
</evidence>
<feature type="chain" id="PRO_5036181929" evidence="1">
    <location>
        <begin position="20"/>
        <end position="71"/>
    </location>
</feature>
<dbReference type="OrthoDB" id="10393228at2759"/>
<evidence type="ECO:0000313" key="5">
    <source>
        <dbReference type="Proteomes" id="UP000507245"/>
    </source>
</evidence>
<dbReference type="Proteomes" id="UP000507222">
    <property type="component" value="Unassembled WGS sequence"/>
</dbReference>
<dbReference type="EMBL" id="CAEKKB010000008">
    <property type="protein sequence ID" value="CAB4321875.1"/>
    <property type="molecule type" value="Genomic_DNA"/>
</dbReference>
<proteinExistence type="predicted"/>
<sequence length="71" mass="7924">MILVAMVVVLLLNMQSYEACRVLHGEENLMVTRMKKDVLQIRGVNPPSFFPLIKQILRGPVPPSGPNPTKP</sequence>
<keyword evidence="1" id="KW-0732">Signal</keyword>
<evidence type="ECO:0000313" key="2">
    <source>
        <dbReference type="EMBL" id="CAB4291561.1"/>
    </source>
</evidence>